<organism evidence="11 12">
    <name type="scientific">Bionectria ochroleuca</name>
    <name type="common">Gliocladium roseum</name>
    <dbReference type="NCBI Taxonomy" id="29856"/>
    <lineage>
        <taxon>Eukaryota</taxon>
        <taxon>Fungi</taxon>
        <taxon>Dikarya</taxon>
        <taxon>Ascomycota</taxon>
        <taxon>Pezizomycotina</taxon>
        <taxon>Sordariomycetes</taxon>
        <taxon>Hypocreomycetidae</taxon>
        <taxon>Hypocreales</taxon>
        <taxon>Bionectriaceae</taxon>
        <taxon>Clonostachys</taxon>
    </lineage>
</organism>
<dbReference type="Pfam" id="PF04597">
    <property type="entry name" value="Ribophorin_I"/>
    <property type="match status" value="1"/>
</dbReference>
<comment type="function">
    <text evidence="1 10">Subunit of the oligosaccharyl transferase (OST) complex that catalyzes the initial transfer of a defined glycan (Glc(3)Man(9)GlcNAc(2) in eukaryotes) from the lipid carrier dolichol-pyrophosphate to an asparagine residue within an Asn-X-Ser/Thr consensus motif in nascent polypeptide chains, the first step in protein N-glycosylation. N-glycosylation occurs cotranslationally and the complex associates with the Sec61 complex at the channel-forming translocon complex that mediates protein translocation across the endoplasmic reticulum (ER). All subunits are required for a maximal enzyme activity.</text>
</comment>
<keyword evidence="7 10" id="KW-0256">Endoplasmic reticulum</keyword>
<keyword evidence="5" id="KW-0812">Transmembrane</keyword>
<feature type="signal peptide" evidence="10">
    <location>
        <begin position="1"/>
        <end position="19"/>
    </location>
</feature>
<dbReference type="Proteomes" id="UP000616885">
    <property type="component" value="Unassembled WGS sequence"/>
</dbReference>
<dbReference type="AlphaFoldDB" id="A0A8H7N9R5"/>
<dbReference type="GO" id="GO:0008250">
    <property type="term" value="C:oligosaccharyltransferase complex"/>
    <property type="evidence" value="ECO:0007669"/>
    <property type="project" value="UniProtKB-UniRule"/>
</dbReference>
<comment type="similarity">
    <text evidence="4 10">Belongs to the OST1 family.</text>
</comment>
<keyword evidence="6 10" id="KW-0732">Signal</keyword>
<reference evidence="11" key="1">
    <citation type="submission" date="2020-10" db="EMBL/GenBank/DDBJ databases">
        <title>High-Quality Genome Resource of Clonostachys rosea strain S41 by Oxford Nanopore Long-Read Sequencing.</title>
        <authorList>
            <person name="Wang H."/>
        </authorList>
    </citation>
    <scope>NUCLEOTIDE SEQUENCE</scope>
    <source>
        <strain evidence="11">S41</strain>
    </source>
</reference>
<dbReference type="GO" id="GO:0018279">
    <property type="term" value="P:protein N-linked glycosylation via asparagine"/>
    <property type="evidence" value="ECO:0007669"/>
    <property type="project" value="TreeGrafter"/>
</dbReference>
<evidence type="ECO:0000256" key="8">
    <source>
        <dbReference type="ARBA" id="ARBA00022989"/>
    </source>
</evidence>
<evidence type="ECO:0000313" key="12">
    <source>
        <dbReference type="Proteomes" id="UP000616885"/>
    </source>
</evidence>
<keyword evidence="9" id="KW-0472">Membrane</keyword>
<accession>A0A8H7N9R5</accession>
<dbReference type="PANTHER" id="PTHR21049">
    <property type="entry name" value="RIBOPHORIN I"/>
    <property type="match status" value="1"/>
</dbReference>
<dbReference type="PANTHER" id="PTHR21049:SF0">
    <property type="entry name" value="DOLICHYL-DIPHOSPHOOLIGOSACCHARIDE--PROTEIN GLYCOSYLTRANSFERASE SUBUNIT 1"/>
    <property type="match status" value="1"/>
</dbReference>
<evidence type="ECO:0000256" key="9">
    <source>
        <dbReference type="ARBA" id="ARBA00023136"/>
    </source>
</evidence>
<evidence type="ECO:0000256" key="7">
    <source>
        <dbReference type="ARBA" id="ARBA00022824"/>
    </source>
</evidence>
<evidence type="ECO:0000256" key="2">
    <source>
        <dbReference type="ARBA" id="ARBA00004115"/>
    </source>
</evidence>
<feature type="chain" id="PRO_5043086834" description="Dolichyl-diphosphooligosaccharide--protein glycosyltransferase subunit 1" evidence="10">
    <location>
        <begin position="20"/>
        <end position="172"/>
    </location>
</feature>
<evidence type="ECO:0000256" key="4">
    <source>
        <dbReference type="ARBA" id="ARBA00008905"/>
    </source>
</evidence>
<dbReference type="InterPro" id="IPR007676">
    <property type="entry name" value="Ribophorin_I"/>
</dbReference>
<gene>
    <name evidence="11" type="ORF">IM811_013568</name>
</gene>
<evidence type="ECO:0000256" key="6">
    <source>
        <dbReference type="ARBA" id="ARBA00022729"/>
    </source>
</evidence>
<evidence type="ECO:0000256" key="3">
    <source>
        <dbReference type="ARBA" id="ARBA00004922"/>
    </source>
</evidence>
<comment type="caution">
    <text evidence="11">The sequence shown here is derived from an EMBL/GenBank/DDBJ whole genome shotgun (WGS) entry which is preliminary data.</text>
</comment>
<name>A0A8H7N9R5_BIOOC</name>
<evidence type="ECO:0000256" key="1">
    <source>
        <dbReference type="ARBA" id="ARBA00002791"/>
    </source>
</evidence>
<evidence type="ECO:0000313" key="11">
    <source>
        <dbReference type="EMBL" id="KAF9751774.1"/>
    </source>
</evidence>
<evidence type="ECO:0000256" key="5">
    <source>
        <dbReference type="ARBA" id="ARBA00022692"/>
    </source>
</evidence>
<dbReference type="EMBL" id="JADCTT010000005">
    <property type="protein sequence ID" value="KAF9751774.1"/>
    <property type="molecule type" value="Genomic_DNA"/>
</dbReference>
<comment type="pathway">
    <text evidence="3 10">Protein modification; protein glycosylation.</text>
</comment>
<keyword evidence="8" id="KW-1133">Transmembrane helix</keyword>
<sequence>MKPSTIATALLGLVCSAFASSQQSTVKLPADFKPPQVFKNANLVHIISLEKNYVKEQVNVLIENTAAEPQEHYFLPFTADQLERVGGFEVKDRKDGGAGPFTVDVVNYDSASSTQYYRIRLPAPSSLAANKPLESLSTISAPTDLFQHRSHKKLLNILAMSSRPLPSLPTQP</sequence>
<comment type="subcellular location">
    <subcellularLocation>
        <location evidence="2 10">Endoplasmic reticulum membrane</location>
        <topology evidence="2 10">Single-pass type I membrane protein</topology>
    </subcellularLocation>
</comment>
<protein>
    <recommendedName>
        <fullName evidence="10">Dolichyl-diphosphooligosaccharide--protein glycosyltransferase subunit 1</fullName>
    </recommendedName>
</protein>
<dbReference type="UniPathway" id="UPA00378"/>
<evidence type="ECO:0000256" key="10">
    <source>
        <dbReference type="RuleBase" id="RU361143"/>
    </source>
</evidence>
<comment type="subunit">
    <text evidence="10">Component of the oligosaccharyltransferase (OST) complex.</text>
</comment>
<proteinExistence type="inferred from homology"/>